<evidence type="ECO:0000256" key="2">
    <source>
        <dbReference type="SAM" id="SignalP"/>
    </source>
</evidence>
<evidence type="ECO:0000256" key="1">
    <source>
        <dbReference type="SAM" id="MobiDB-lite"/>
    </source>
</evidence>
<dbReference type="PhylomeDB" id="E9B138"/>
<dbReference type="InterPro" id="IPR011990">
    <property type="entry name" value="TPR-like_helical_dom_sf"/>
</dbReference>
<feature type="compositionally biased region" description="Low complexity" evidence="1">
    <location>
        <begin position="162"/>
        <end position="178"/>
    </location>
</feature>
<sequence>MCCSRLVRHVHSFFFFLPVLPCARCVAALYPLRCSSPFLPLLFPSQSSSNKKLCSVCAAGNVPALPLLPFSLAKSPSPFPSFPSFRPSPLHLLAAKQMRAVVGAVLQPSSAVATLRCQARFITRLYTSYFKGELFPNQLVRPLERLPRGVSLAAARKGQQVAAPSSSGSGNPATAASPEPVTWEDVDSTDLVHANEQSRAVAPQAGLAARRPYVPLGEVAKMELQGDYLTEGGLHQEALEYYGVVAKAYALAYPKDHPQVAGIRLKLAGAFRRTGRLASSKANCEAALQMLDNAVQPPLELIVEALFELGLASETMNDAAAGTVFEEAVTLVDMFHNSGQSHKMLRLLPRLGRRFNLNFEEKFVYFSPFDYDRVFALADQCLERAEVFYRARNDRAGVMRVLQQRKELIDKKFFNMRDFAGRIHTMRGHWKRRAQVLTNAPTPDELLRYSPTIHQVHRDFKYELNAPIGREKEVQPGVNRVVHDMGNPYRRNSIRSQRMLRDAEKNFEKYIRADAFEA</sequence>
<dbReference type="GeneID" id="13451513"/>
<gene>
    <name evidence="3" type="ORF">LMXM_29_2660</name>
</gene>
<keyword evidence="2" id="KW-0732">Signal</keyword>
<dbReference type="SUPFAM" id="SSF48452">
    <property type="entry name" value="TPR-like"/>
    <property type="match status" value="1"/>
</dbReference>
<dbReference type="Gene3D" id="1.25.40.10">
    <property type="entry name" value="Tetratricopeptide repeat domain"/>
    <property type="match status" value="1"/>
</dbReference>
<accession>E9B138</accession>
<dbReference type="EMBL" id="FR799582">
    <property type="protein sequence ID" value="CBZ28944.1"/>
    <property type="molecule type" value="Genomic_DNA"/>
</dbReference>
<protein>
    <submittedName>
        <fullName evidence="3">Uncharacterized protein</fullName>
    </submittedName>
</protein>
<dbReference type="KEGG" id="lmi:LMXM_29_2660"/>
<feature type="chain" id="PRO_5003236258" evidence="2">
    <location>
        <begin position="29"/>
        <end position="518"/>
    </location>
</feature>
<feature type="region of interest" description="Disordered" evidence="1">
    <location>
        <begin position="160"/>
        <end position="181"/>
    </location>
</feature>
<evidence type="ECO:0000313" key="4">
    <source>
        <dbReference type="Proteomes" id="UP000007259"/>
    </source>
</evidence>
<proteinExistence type="predicted"/>
<dbReference type="RefSeq" id="XP_003877409.1">
    <property type="nucleotide sequence ID" value="XM_003877360.1"/>
</dbReference>
<dbReference type="AlphaFoldDB" id="E9B138"/>
<dbReference type="OMA" id="HRDFKYE"/>
<dbReference type="Proteomes" id="UP000007259">
    <property type="component" value="Chromosome 29"/>
</dbReference>
<dbReference type="VEuPathDB" id="TriTrypDB:LmxM.29.2660"/>
<feature type="signal peptide" evidence="2">
    <location>
        <begin position="1"/>
        <end position="28"/>
    </location>
</feature>
<dbReference type="OrthoDB" id="243634at2759"/>
<keyword evidence="4" id="KW-1185">Reference proteome</keyword>
<evidence type="ECO:0000313" key="3">
    <source>
        <dbReference type="EMBL" id="CBZ28944.1"/>
    </source>
</evidence>
<reference evidence="3 4" key="1">
    <citation type="journal article" date="2011" name="Genome Res.">
        <title>Chromosome and gene copy number variation allow major structural change between species and strains of Leishmania.</title>
        <authorList>
            <person name="Rogers M.B."/>
            <person name="Hilley J.D."/>
            <person name="Dickens N.J."/>
            <person name="Wilkes J."/>
            <person name="Bates P.A."/>
            <person name="Depledge D.P."/>
            <person name="Harris D."/>
            <person name="Her Y."/>
            <person name="Herzyk P."/>
            <person name="Imamura H."/>
            <person name="Otto T.D."/>
            <person name="Sanders M."/>
            <person name="Seeger K."/>
            <person name="Dujardin J.C."/>
            <person name="Berriman M."/>
            <person name="Smith D.F."/>
            <person name="Hertz-Fowler C."/>
            <person name="Mottram J.C."/>
        </authorList>
    </citation>
    <scope>NUCLEOTIDE SEQUENCE [LARGE SCALE GENOMIC DNA]</scope>
    <source>
        <strain evidence="3 4">MHOM/GT/2001/U1103</strain>
    </source>
</reference>
<organism evidence="3 4">
    <name type="scientific">Leishmania mexicana (strain MHOM/GT/2001/U1103)</name>
    <dbReference type="NCBI Taxonomy" id="929439"/>
    <lineage>
        <taxon>Eukaryota</taxon>
        <taxon>Discoba</taxon>
        <taxon>Euglenozoa</taxon>
        <taxon>Kinetoplastea</taxon>
        <taxon>Metakinetoplastina</taxon>
        <taxon>Trypanosomatida</taxon>
        <taxon>Trypanosomatidae</taxon>
        <taxon>Leishmaniinae</taxon>
        <taxon>Leishmania</taxon>
    </lineage>
</organism>
<name>E9B138_LEIMU</name>